<comment type="caution">
    <text evidence="3">The sequence shown here is derived from an EMBL/GenBank/DDBJ whole genome shotgun (WGS) entry which is preliminary data.</text>
</comment>
<dbReference type="AlphaFoldDB" id="A0A5J5HNS3"/>
<feature type="transmembrane region" description="Helical" evidence="1">
    <location>
        <begin position="129"/>
        <end position="147"/>
    </location>
</feature>
<dbReference type="EMBL" id="VYKL01000020">
    <property type="protein sequence ID" value="KAA9023200.1"/>
    <property type="molecule type" value="Genomic_DNA"/>
</dbReference>
<feature type="transmembrane region" description="Helical" evidence="1">
    <location>
        <begin position="55"/>
        <end position="72"/>
    </location>
</feature>
<dbReference type="RefSeq" id="WP_150440637.1">
    <property type="nucleotide sequence ID" value="NZ_VYKL01000020.1"/>
</dbReference>
<keyword evidence="1" id="KW-1133">Transmembrane helix</keyword>
<organism evidence="3 4">
    <name type="scientific">Niallia endozanthoxylica</name>
    <dbReference type="NCBI Taxonomy" id="2036016"/>
    <lineage>
        <taxon>Bacteria</taxon>
        <taxon>Bacillati</taxon>
        <taxon>Bacillota</taxon>
        <taxon>Bacilli</taxon>
        <taxon>Bacillales</taxon>
        <taxon>Bacillaceae</taxon>
        <taxon>Niallia</taxon>
    </lineage>
</organism>
<feature type="domain" description="VTT" evidence="2">
    <location>
        <begin position="35"/>
        <end position="149"/>
    </location>
</feature>
<keyword evidence="1" id="KW-0472">Membrane</keyword>
<protein>
    <submittedName>
        <fullName evidence="3">TVP38/TMEM64 family protein</fullName>
    </submittedName>
</protein>
<sequence>MDESLSILFILVKAGGILAPIAFILFHILRQFLFIPVTLVCMTGGILFGSVLGTIYSLIGLMISSVCFYFVVGKLPKTHEKLSYLKKKWFGEYRNITVAQTAILRLIPFIHYHLLNFCLIEKKHEFKAYVKNCFFSNLPLAFFFSVFGQFIRGFTPTIIAIILFSLMILAYLFREKASIIKWREFFKTGQA</sequence>
<dbReference type="Proteomes" id="UP000326671">
    <property type="component" value="Unassembled WGS sequence"/>
</dbReference>
<dbReference type="Pfam" id="PF09335">
    <property type="entry name" value="VTT_dom"/>
    <property type="match status" value="1"/>
</dbReference>
<evidence type="ECO:0000313" key="4">
    <source>
        <dbReference type="Proteomes" id="UP000326671"/>
    </source>
</evidence>
<keyword evidence="4" id="KW-1185">Reference proteome</keyword>
<feature type="transmembrane region" description="Helical" evidence="1">
    <location>
        <begin position="6"/>
        <end position="25"/>
    </location>
</feature>
<proteinExistence type="predicted"/>
<reference evidence="3 4" key="1">
    <citation type="submission" date="2019-09" db="EMBL/GenBank/DDBJ databases">
        <title>Whole genome sequences of isolates from the Mars Exploration Rovers.</title>
        <authorList>
            <person name="Seuylemezian A."/>
            <person name="Vaishampayan P."/>
        </authorList>
    </citation>
    <scope>NUCLEOTIDE SEQUENCE [LARGE SCALE GENOMIC DNA]</scope>
    <source>
        <strain evidence="3 4">MER_TA_151</strain>
    </source>
</reference>
<evidence type="ECO:0000259" key="2">
    <source>
        <dbReference type="Pfam" id="PF09335"/>
    </source>
</evidence>
<accession>A0A5J5HNS3</accession>
<gene>
    <name evidence="3" type="ORF">F4V44_13965</name>
</gene>
<keyword evidence="1" id="KW-0812">Transmembrane</keyword>
<feature type="transmembrane region" description="Helical" evidence="1">
    <location>
        <begin position="153"/>
        <end position="173"/>
    </location>
</feature>
<evidence type="ECO:0000313" key="3">
    <source>
        <dbReference type="EMBL" id="KAA9023200.1"/>
    </source>
</evidence>
<dbReference type="InterPro" id="IPR032816">
    <property type="entry name" value="VTT_dom"/>
</dbReference>
<name>A0A5J5HNS3_9BACI</name>
<feature type="transmembrane region" description="Helical" evidence="1">
    <location>
        <begin position="32"/>
        <end position="49"/>
    </location>
</feature>
<dbReference type="OrthoDB" id="2451090at2"/>
<evidence type="ECO:0000256" key="1">
    <source>
        <dbReference type="SAM" id="Phobius"/>
    </source>
</evidence>